<organism evidence="2 3">
    <name type="scientific">Branchiibius cervicis</name>
    <dbReference type="NCBI Taxonomy" id="908252"/>
    <lineage>
        <taxon>Bacteria</taxon>
        <taxon>Bacillati</taxon>
        <taxon>Actinomycetota</taxon>
        <taxon>Actinomycetes</taxon>
        <taxon>Micrococcales</taxon>
        <taxon>Dermacoccaceae</taxon>
        <taxon>Branchiibius</taxon>
    </lineage>
</organism>
<evidence type="ECO:0000313" key="2">
    <source>
        <dbReference type="EMBL" id="MFC6713337.1"/>
    </source>
</evidence>
<dbReference type="EMBL" id="JBHSWJ010000002">
    <property type="protein sequence ID" value="MFC6713337.1"/>
    <property type="molecule type" value="Genomic_DNA"/>
</dbReference>
<sequence>MTWWPRLAVLDRTRIVAYLSAAAAALAFIGCATAAGHVVFWGALLVMLGWLGALVDGSAAGLVLFTGALVLDWIVSDTPPTTWWALPAAALLALIWSVCVLAGAGPHAAALPPGLVRVWLIRTAWLAAGCCLLGALVLAATGRISVGSPGLAALALLAIAGAAVWFSVRGAD</sequence>
<name>A0ABW2AQV1_9MICO</name>
<gene>
    <name evidence="2" type="ORF">ACFQBT_05565</name>
</gene>
<evidence type="ECO:0000313" key="3">
    <source>
        <dbReference type="Proteomes" id="UP001596356"/>
    </source>
</evidence>
<feature type="transmembrane region" description="Helical" evidence="1">
    <location>
        <begin position="151"/>
        <end position="168"/>
    </location>
</feature>
<feature type="transmembrane region" description="Helical" evidence="1">
    <location>
        <begin position="83"/>
        <end position="104"/>
    </location>
</feature>
<accession>A0ABW2AQV1</accession>
<keyword evidence="1" id="KW-0472">Membrane</keyword>
<proteinExistence type="predicted"/>
<comment type="caution">
    <text evidence="2">The sequence shown here is derived from an EMBL/GenBank/DDBJ whole genome shotgun (WGS) entry which is preliminary data.</text>
</comment>
<keyword evidence="1" id="KW-0812">Transmembrane</keyword>
<dbReference type="RefSeq" id="WP_377821006.1">
    <property type="nucleotide sequence ID" value="NZ_JBHSWJ010000002.1"/>
</dbReference>
<feature type="transmembrane region" description="Helical" evidence="1">
    <location>
        <begin position="44"/>
        <end position="71"/>
    </location>
</feature>
<reference evidence="3" key="1">
    <citation type="journal article" date="2019" name="Int. J. Syst. Evol. Microbiol.">
        <title>The Global Catalogue of Microorganisms (GCM) 10K type strain sequencing project: providing services to taxonomists for standard genome sequencing and annotation.</title>
        <authorList>
            <consortium name="The Broad Institute Genomics Platform"/>
            <consortium name="The Broad Institute Genome Sequencing Center for Infectious Disease"/>
            <person name="Wu L."/>
            <person name="Ma J."/>
        </authorList>
    </citation>
    <scope>NUCLEOTIDE SEQUENCE [LARGE SCALE GENOMIC DNA]</scope>
    <source>
        <strain evidence="3">NBRC 106593</strain>
    </source>
</reference>
<feature type="transmembrane region" description="Helical" evidence="1">
    <location>
        <begin position="116"/>
        <end position="139"/>
    </location>
</feature>
<protein>
    <submittedName>
        <fullName evidence="2">Uncharacterized protein</fullName>
    </submittedName>
</protein>
<keyword evidence="1" id="KW-1133">Transmembrane helix</keyword>
<dbReference type="Proteomes" id="UP001596356">
    <property type="component" value="Unassembled WGS sequence"/>
</dbReference>
<keyword evidence="3" id="KW-1185">Reference proteome</keyword>
<dbReference type="PROSITE" id="PS51257">
    <property type="entry name" value="PROKAR_LIPOPROTEIN"/>
    <property type="match status" value="1"/>
</dbReference>
<evidence type="ECO:0000256" key="1">
    <source>
        <dbReference type="SAM" id="Phobius"/>
    </source>
</evidence>